<dbReference type="EMBL" id="RJVU01060476">
    <property type="protein sequence ID" value="ROJ48039.1"/>
    <property type="molecule type" value="Genomic_DNA"/>
</dbReference>
<name>A0A3N0XU22_ANAGA</name>
<keyword evidence="2" id="KW-1185">Reference proteome</keyword>
<comment type="caution">
    <text evidence="1">The sequence shown here is derived from an EMBL/GenBank/DDBJ whole genome shotgun (WGS) entry which is preliminary data.</text>
</comment>
<evidence type="ECO:0000313" key="2">
    <source>
        <dbReference type="Proteomes" id="UP000281406"/>
    </source>
</evidence>
<protein>
    <submittedName>
        <fullName evidence="1">Uncharacterized protein</fullName>
    </submittedName>
</protein>
<proteinExistence type="predicted"/>
<dbReference type="Proteomes" id="UP000281406">
    <property type="component" value="Unassembled WGS sequence"/>
</dbReference>
<dbReference type="AlphaFoldDB" id="A0A3N0XU22"/>
<gene>
    <name evidence="1" type="ORF">DPX16_5305</name>
</gene>
<reference evidence="1 2" key="1">
    <citation type="submission" date="2018-10" db="EMBL/GenBank/DDBJ databases">
        <title>Genome assembly for a Yunnan-Guizhou Plateau 3E fish, Anabarilius grahami (Regan), and its evolutionary and genetic applications.</title>
        <authorList>
            <person name="Jiang W."/>
        </authorList>
    </citation>
    <scope>NUCLEOTIDE SEQUENCE [LARGE SCALE GENOMIC DNA]</scope>
    <source>
        <strain evidence="1">AG-KIZ</strain>
        <tissue evidence="1">Muscle</tissue>
    </source>
</reference>
<evidence type="ECO:0000313" key="1">
    <source>
        <dbReference type="EMBL" id="ROJ48039.1"/>
    </source>
</evidence>
<organism evidence="1 2">
    <name type="scientific">Anabarilius grahami</name>
    <name type="common">Kanglang fish</name>
    <name type="synonym">Barilius grahami</name>
    <dbReference type="NCBI Taxonomy" id="495550"/>
    <lineage>
        <taxon>Eukaryota</taxon>
        <taxon>Metazoa</taxon>
        <taxon>Chordata</taxon>
        <taxon>Craniata</taxon>
        <taxon>Vertebrata</taxon>
        <taxon>Euteleostomi</taxon>
        <taxon>Actinopterygii</taxon>
        <taxon>Neopterygii</taxon>
        <taxon>Teleostei</taxon>
        <taxon>Ostariophysi</taxon>
        <taxon>Cypriniformes</taxon>
        <taxon>Xenocyprididae</taxon>
        <taxon>Xenocypridinae</taxon>
        <taxon>Xenocypridinae incertae sedis</taxon>
        <taxon>Anabarilius</taxon>
    </lineage>
</organism>
<accession>A0A3N0XU22</accession>
<sequence length="185" mass="21144">MDILDDMGPPALFSVEKSLTNCVKAGHQRTHILVRSRDNAPPATVEGQNDSFSASSKGFKRYQTRNKSLIYRNDRSFSKKKIQLYILNKHKLTPCTCFRFPYSSKSLRFRSLKLAFWIESADLWTPFQGRFRTPKVVASNYPKKAPSITIVPNGGSSPFLPHLRIPNLHSHVTVGWKKHKETDIK</sequence>